<evidence type="ECO:0000313" key="1">
    <source>
        <dbReference type="EMBL" id="KAG8584359.1"/>
    </source>
</evidence>
<dbReference type="AlphaFoldDB" id="A0AAV7CH40"/>
<protein>
    <submittedName>
        <fullName evidence="1">Uncharacterized protein</fullName>
    </submittedName>
</protein>
<gene>
    <name evidence="1" type="ORF">GDO81_008794</name>
</gene>
<dbReference type="Proteomes" id="UP000824782">
    <property type="component" value="Unassembled WGS sequence"/>
</dbReference>
<organism evidence="1 2">
    <name type="scientific">Engystomops pustulosus</name>
    <name type="common">Tungara frog</name>
    <name type="synonym">Physalaemus pustulosus</name>
    <dbReference type="NCBI Taxonomy" id="76066"/>
    <lineage>
        <taxon>Eukaryota</taxon>
        <taxon>Metazoa</taxon>
        <taxon>Chordata</taxon>
        <taxon>Craniata</taxon>
        <taxon>Vertebrata</taxon>
        <taxon>Euteleostomi</taxon>
        <taxon>Amphibia</taxon>
        <taxon>Batrachia</taxon>
        <taxon>Anura</taxon>
        <taxon>Neobatrachia</taxon>
        <taxon>Hyloidea</taxon>
        <taxon>Leptodactylidae</taxon>
        <taxon>Leiuperinae</taxon>
        <taxon>Engystomops</taxon>
    </lineage>
</organism>
<accession>A0AAV7CH40</accession>
<evidence type="ECO:0000313" key="2">
    <source>
        <dbReference type="Proteomes" id="UP000824782"/>
    </source>
</evidence>
<name>A0AAV7CH40_ENGPU</name>
<comment type="caution">
    <text evidence="1">The sequence shown here is derived from an EMBL/GenBank/DDBJ whole genome shotgun (WGS) entry which is preliminary data.</text>
</comment>
<proteinExistence type="predicted"/>
<dbReference type="EMBL" id="WNYA01000003">
    <property type="protein sequence ID" value="KAG8584359.1"/>
    <property type="molecule type" value="Genomic_DNA"/>
</dbReference>
<sequence>MTSDTSYTTMTVTPRRRVHFLGDVTCFLVSSEEGEEGFLLCRNSGAMSERRRSLRGYGVNEPADYLILTRCLHMRNHMMPRASMSWTGREVVVVINSNCLISNPKVKIAPLSGVIINHERLFIHLVNFVLCIISSETCDNVCLTIGSRRSEL</sequence>
<keyword evidence="2" id="KW-1185">Reference proteome</keyword>
<reference evidence="1" key="1">
    <citation type="thesis" date="2020" institute="ProQuest LLC" country="789 East Eisenhower Parkway, Ann Arbor, MI, USA">
        <title>Comparative Genomics and Chromosome Evolution.</title>
        <authorList>
            <person name="Mudd A.B."/>
        </authorList>
    </citation>
    <scope>NUCLEOTIDE SEQUENCE</scope>
    <source>
        <strain evidence="1">237g6f4</strain>
        <tissue evidence="1">Blood</tissue>
    </source>
</reference>